<evidence type="ECO:0000259" key="1">
    <source>
        <dbReference type="Pfam" id="PF13810"/>
    </source>
</evidence>
<comment type="caution">
    <text evidence="2">The sequence shown here is derived from an EMBL/GenBank/DDBJ whole genome shotgun (WGS) entry which is preliminary data.</text>
</comment>
<dbReference type="Proteomes" id="UP000744769">
    <property type="component" value="Unassembled WGS sequence"/>
</dbReference>
<accession>A0A967E972</accession>
<protein>
    <submittedName>
        <fullName evidence="2">DUF4185 domain-containing protein</fullName>
    </submittedName>
</protein>
<dbReference type="InterPro" id="IPR025442">
    <property type="entry name" value="DUF4185"/>
</dbReference>
<evidence type="ECO:0000313" key="3">
    <source>
        <dbReference type="Proteomes" id="UP000744769"/>
    </source>
</evidence>
<proteinExistence type="predicted"/>
<dbReference type="RefSeq" id="WP_166196450.1">
    <property type="nucleotide sequence ID" value="NZ_JAAOIV010000006.1"/>
</dbReference>
<reference evidence="2" key="1">
    <citation type="submission" date="2020-03" db="EMBL/GenBank/DDBJ databases">
        <title>Draft sequencing of Calidifontibacter sp. DB0510.</title>
        <authorList>
            <person name="Kim D.-U."/>
        </authorList>
    </citation>
    <scope>NUCLEOTIDE SEQUENCE</scope>
    <source>
        <strain evidence="2">DB0510</strain>
    </source>
</reference>
<organism evidence="2 3">
    <name type="scientific">Metallococcus carri</name>
    <dbReference type="NCBI Taxonomy" id="1656884"/>
    <lineage>
        <taxon>Bacteria</taxon>
        <taxon>Bacillati</taxon>
        <taxon>Actinomycetota</taxon>
        <taxon>Actinomycetes</taxon>
        <taxon>Micrococcales</taxon>
        <taxon>Dermacoccaceae</taxon>
        <taxon>Metallococcus</taxon>
    </lineage>
</organism>
<sequence>MNAWMGRLNGLPDWQSADVGLTASLLDGRVLWVFGDTLRAASRSPRIVSNSAFVTTGLCAQPAVPRSHGALVPDPAARTACWPTSMASVPAPGEDRLLVACSRVKRQPGGLLAFTYLGLSLATLKVPRGGAPQVTGVAKVTPDDENPGQVNWGAAMIVRDGELYIYGTALQGSAGTRAAYLARVPPASATDRAAWRYFDGSGWTDDPSAARAVLPSSFGVSQAFSVIPWGGGVVAVSTQGGDLARSVAVWRAPAPTGPWTLASRAAVPAAAGGDVVYQPLAHPEIVLSSGNLLVSVSRNPAKLSDLFADPRRGRPFFLEVPRP</sequence>
<gene>
    <name evidence="2" type="ORF">G9U51_09745</name>
</gene>
<evidence type="ECO:0000313" key="2">
    <source>
        <dbReference type="EMBL" id="NHN56057.1"/>
    </source>
</evidence>
<feature type="domain" description="DUF4185" evidence="1">
    <location>
        <begin position="153"/>
        <end position="297"/>
    </location>
</feature>
<dbReference type="Pfam" id="PF13810">
    <property type="entry name" value="DUF4185"/>
    <property type="match status" value="1"/>
</dbReference>
<dbReference type="AlphaFoldDB" id="A0A967E972"/>
<name>A0A967E972_9MICO</name>
<dbReference type="EMBL" id="JAAOIV010000006">
    <property type="protein sequence ID" value="NHN56057.1"/>
    <property type="molecule type" value="Genomic_DNA"/>
</dbReference>
<keyword evidence="3" id="KW-1185">Reference proteome</keyword>